<dbReference type="EMBL" id="JAKLTN010000002">
    <property type="protein sequence ID" value="MCG2577361.1"/>
    <property type="molecule type" value="Genomic_DNA"/>
</dbReference>
<dbReference type="EC" id="1.3.3.11" evidence="3"/>
<evidence type="ECO:0000256" key="1">
    <source>
        <dbReference type="ARBA" id="ARBA00022905"/>
    </source>
</evidence>
<dbReference type="Proteomes" id="UP001165384">
    <property type="component" value="Unassembled WGS sequence"/>
</dbReference>
<keyword evidence="1 3" id="KW-0884">PQQ biosynthesis</keyword>
<dbReference type="HAMAP" id="MF_00654">
    <property type="entry name" value="PQQ_syn_PqqC"/>
    <property type="match status" value="1"/>
</dbReference>
<accession>A0ABS9K2I3</accession>
<evidence type="ECO:0000256" key="2">
    <source>
        <dbReference type="ARBA" id="ARBA00023002"/>
    </source>
</evidence>
<evidence type="ECO:0000259" key="4">
    <source>
        <dbReference type="Pfam" id="PF03070"/>
    </source>
</evidence>
<comment type="caution">
    <text evidence="5">The sequence shown here is derived from an EMBL/GenBank/DDBJ whole genome shotgun (WGS) entry which is preliminary data.</text>
</comment>
<evidence type="ECO:0000313" key="6">
    <source>
        <dbReference type="Proteomes" id="UP001165384"/>
    </source>
</evidence>
<dbReference type="NCBIfam" id="TIGR02111">
    <property type="entry name" value="PQQ_syn_pqqC"/>
    <property type="match status" value="1"/>
</dbReference>
<dbReference type="InterPro" id="IPR011845">
    <property type="entry name" value="PqqC"/>
</dbReference>
<protein>
    <recommendedName>
        <fullName evidence="3">Pyrroloquinoline-quinone synthase</fullName>
        <ecNumber evidence="3">1.3.3.11</ecNumber>
    </recommendedName>
    <alternativeName>
        <fullName evidence="3">Coenzyme PQQ synthesis protein C</fullName>
    </alternativeName>
    <alternativeName>
        <fullName evidence="3">Pyrroloquinoline quinone biosynthesis protein C</fullName>
    </alternativeName>
</protein>
<dbReference type="SUPFAM" id="SSF48613">
    <property type="entry name" value="Heme oxygenase-like"/>
    <property type="match status" value="1"/>
</dbReference>
<dbReference type="PANTHER" id="PTHR40279:SF3">
    <property type="entry name" value="4-AMINOBENZOATE SYNTHASE"/>
    <property type="match status" value="1"/>
</dbReference>
<proteinExistence type="inferred from homology"/>
<sequence>MIRADILAESHDADDGRPAWSREEFEAQLRENGKSYHIYHPFNVMLNTGRATPEQIRGWVANRYYYQIAIPVKDAAIMANCPDREVRRGWVQRILDHDGFEYGLPNGEKQMDAGGIEAWIRLGEAVGLTREEIVDLRHVLPGVRFAVDAYINFARRAPWQEAVCSSLTELFAPTIHRQRLATWPEHYPWIESEGLQYFRNRTSQAPRDVIQGLNVTLDYFRTRPMQERAVQILKFKLDILWSMNDVMGQHYGTNGVTGTPETERKAA</sequence>
<keyword evidence="2 3" id="KW-0560">Oxidoreductase</keyword>
<dbReference type="PANTHER" id="PTHR40279">
    <property type="entry name" value="PQQC-LIKE PROTEIN"/>
    <property type="match status" value="1"/>
</dbReference>
<comment type="function">
    <text evidence="3">Ring cyclization and eight-electron oxidation of 3a-(2-amino-2-carboxyethyl)-4,5-dioxo-4,5,6,7,8,9-hexahydroquinoline-7,9-dicarboxylic-acid to PQQ.</text>
</comment>
<dbReference type="GO" id="GO:0033732">
    <property type="term" value="F:pyrroloquinoline-quinone synthase activity"/>
    <property type="evidence" value="ECO:0007669"/>
    <property type="project" value="UniProtKB-EC"/>
</dbReference>
<reference evidence="5" key="1">
    <citation type="submission" date="2022-01" db="EMBL/GenBank/DDBJ databases">
        <authorList>
            <person name="Jo J.-H."/>
            <person name="Im W.-T."/>
        </authorList>
    </citation>
    <scope>NUCLEOTIDE SEQUENCE</scope>
    <source>
        <strain evidence="5">XY25</strain>
    </source>
</reference>
<dbReference type="Gene3D" id="1.20.910.10">
    <property type="entry name" value="Heme oxygenase-like"/>
    <property type="match status" value="1"/>
</dbReference>
<comment type="similarity">
    <text evidence="3">Belongs to the PqqC family.</text>
</comment>
<gene>
    <name evidence="3 5" type="primary">pqqC</name>
    <name evidence="5" type="ORF">LZ012_10175</name>
</gene>
<dbReference type="RefSeq" id="WP_275710360.1">
    <property type="nucleotide sequence ID" value="NZ_JAKLTN010000002.1"/>
</dbReference>
<organism evidence="5 6">
    <name type="scientific">Dechloromonas hankyongensis</name>
    <dbReference type="NCBI Taxonomy" id="2908002"/>
    <lineage>
        <taxon>Bacteria</taxon>
        <taxon>Pseudomonadati</taxon>
        <taxon>Pseudomonadota</taxon>
        <taxon>Betaproteobacteria</taxon>
        <taxon>Rhodocyclales</taxon>
        <taxon>Azonexaceae</taxon>
        <taxon>Dechloromonas</taxon>
    </lineage>
</organism>
<dbReference type="InterPro" id="IPR004305">
    <property type="entry name" value="Thiaminase-2/PQQC"/>
</dbReference>
<comment type="pathway">
    <text evidence="3">Cofactor biosynthesis; pyrroloquinoline quinone biosynthesis.</text>
</comment>
<name>A0ABS9K2I3_9RHOO</name>
<feature type="domain" description="Thiaminase-2/PQQC" evidence="4">
    <location>
        <begin position="27"/>
        <end position="244"/>
    </location>
</feature>
<evidence type="ECO:0000313" key="5">
    <source>
        <dbReference type="EMBL" id="MCG2577361.1"/>
    </source>
</evidence>
<dbReference type="Pfam" id="PF03070">
    <property type="entry name" value="TENA_THI-4"/>
    <property type="match status" value="1"/>
</dbReference>
<dbReference type="InterPro" id="IPR039068">
    <property type="entry name" value="PqqC-like"/>
</dbReference>
<evidence type="ECO:0000256" key="3">
    <source>
        <dbReference type="HAMAP-Rule" id="MF_00654"/>
    </source>
</evidence>
<keyword evidence="6" id="KW-1185">Reference proteome</keyword>
<comment type="catalytic activity">
    <reaction evidence="3">
        <text>6-(2-amino-2-carboxyethyl)-7,8-dioxo-1,2,3,4,7,8-hexahydroquinoline-2,4-dicarboxylate + 3 O2 = pyrroloquinoline quinone + 2 H2O2 + 2 H2O + H(+)</text>
        <dbReference type="Rhea" id="RHEA:10692"/>
        <dbReference type="ChEBI" id="CHEBI:15377"/>
        <dbReference type="ChEBI" id="CHEBI:15378"/>
        <dbReference type="ChEBI" id="CHEBI:15379"/>
        <dbReference type="ChEBI" id="CHEBI:16240"/>
        <dbReference type="ChEBI" id="CHEBI:58442"/>
        <dbReference type="ChEBI" id="CHEBI:58778"/>
        <dbReference type="EC" id="1.3.3.11"/>
    </reaction>
</comment>
<dbReference type="InterPro" id="IPR016084">
    <property type="entry name" value="Haem_Oase-like_multi-hlx"/>
</dbReference>